<sequence>MRSKKSSLEVRLDDTRVFETIPGHQDPSVQRSSVQLLSQHVERITVLSLAQRHQDLEYTLSFLFDSVPRLRTLELIALAVTPGEPVAGGWDRSVPSMRVSIPCISTSPLKRLVLRNCQFGWAPNILPRTLTHLSILTDNYRSPPKDSQTTIYADILDVIATLPLLAHLHLQCHLPAAAFEEVSLPRLANLQIDDHAQTCLYLLQHLVIPAAATINIRLQSFFATYISELTAWLASRTGAEKCIPNLRPYRNSRYDRDFAIDTVTGFGWREPDSNWVLRDALPRLWDWVQNVTTLEVIGGGCFGLRNCFPFMPQREVLWRALLHSMPNITRIVMSADIRLPTLLAEPLGRANAHDGGSVQTLRYPLPRLTAIKLVVFAFAREPKAVDMRKKTSLLDWRDTLRTRKNAGCADVSMVLSYCSGVVEEHLALLREVAQVEQIKSKPDWDQ</sequence>
<dbReference type="EMBL" id="RWJN01000044">
    <property type="protein sequence ID" value="TCD69309.1"/>
    <property type="molecule type" value="Genomic_DNA"/>
</dbReference>
<organism evidence="1 2">
    <name type="scientific">Steccherinum ochraceum</name>
    <dbReference type="NCBI Taxonomy" id="92696"/>
    <lineage>
        <taxon>Eukaryota</taxon>
        <taxon>Fungi</taxon>
        <taxon>Dikarya</taxon>
        <taxon>Basidiomycota</taxon>
        <taxon>Agaricomycotina</taxon>
        <taxon>Agaricomycetes</taxon>
        <taxon>Polyporales</taxon>
        <taxon>Steccherinaceae</taxon>
        <taxon>Steccherinum</taxon>
    </lineage>
</organism>
<dbReference type="Proteomes" id="UP000292702">
    <property type="component" value="Unassembled WGS sequence"/>
</dbReference>
<reference evidence="1 2" key="1">
    <citation type="submission" date="2018-11" db="EMBL/GenBank/DDBJ databases">
        <title>Genome assembly of Steccherinum ochraceum LE-BIN_3174, the white-rot fungus of the Steccherinaceae family (The Residual Polyporoid clade, Polyporales, Basidiomycota).</title>
        <authorList>
            <person name="Fedorova T.V."/>
            <person name="Glazunova O.A."/>
            <person name="Landesman E.O."/>
            <person name="Moiseenko K.V."/>
            <person name="Psurtseva N.V."/>
            <person name="Savinova O.S."/>
            <person name="Shakhova N.V."/>
            <person name="Tyazhelova T.V."/>
            <person name="Vasina D.V."/>
        </authorList>
    </citation>
    <scope>NUCLEOTIDE SEQUENCE [LARGE SCALE GENOMIC DNA]</scope>
    <source>
        <strain evidence="1 2">LE-BIN_3174</strain>
    </source>
</reference>
<dbReference type="AlphaFoldDB" id="A0A4R0RUB4"/>
<keyword evidence="2" id="KW-1185">Reference proteome</keyword>
<gene>
    <name evidence="1" type="ORF">EIP91_008064</name>
</gene>
<evidence type="ECO:0000313" key="1">
    <source>
        <dbReference type="EMBL" id="TCD69309.1"/>
    </source>
</evidence>
<protein>
    <recommendedName>
        <fullName evidence="3">F-box domain-containing protein</fullName>
    </recommendedName>
</protein>
<evidence type="ECO:0000313" key="2">
    <source>
        <dbReference type="Proteomes" id="UP000292702"/>
    </source>
</evidence>
<proteinExistence type="predicted"/>
<accession>A0A4R0RUB4</accession>
<comment type="caution">
    <text evidence="1">The sequence shown here is derived from an EMBL/GenBank/DDBJ whole genome shotgun (WGS) entry which is preliminary data.</text>
</comment>
<name>A0A4R0RUB4_9APHY</name>
<evidence type="ECO:0008006" key="3">
    <source>
        <dbReference type="Google" id="ProtNLM"/>
    </source>
</evidence>